<evidence type="ECO:0000256" key="6">
    <source>
        <dbReference type="SAM" id="Phobius"/>
    </source>
</evidence>
<dbReference type="InterPro" id="IPR011356">
    <property type="entry name" value="Leucine_aapep/pepB"/>
</dbReference>
<dbReference type="GO" id="GO:0030145">
    <property type="term" value="F:manganese ion binding"/>
    <property type="evidence" value="ECO:0007669"/>
    <property type="project" value="InterPro"/>
</dbReference>
<evidence type="ECO:0000313" key="9">
    <source>
        <dbReference type="Proteomes" id="UP000310189"/>
    </source>
</evidence>
<comment type="similarity">
    <text evidence="1">Belongs to the peptidase M17 family.</text>
</comment>
<dbReference type="Pfam" id="PF00883">
    <property type="entry name" value="Peptidase_M17"/>
    <property type="match status" value="1"/>
</dbReference>
<gene>
    <name evidence="8" type="ORF">E3P99_02843</name>
</gene>
<dbReference type="EMBL" id="SPNW01000044">
    <property type="protein sequence ID" value="TIA87997.1"/>
    <property type="molecule type" value="Genomic_DNA"/>
</dbReference>
<keyword evidence="3" id="KW-0645">Protease</keyword>
<keyword evidence="6" id="KW-0472">Membrane</keyword>
<keyword evidence="4" id="KW-0378">Hydrolase</keyword>
<dbReference type="Pfam" id="PF10332">
    <property type="entry name" value="DUF2418"/>
    <property type="match status" value="1"/>
</dbReference>
<comment type="caution">
    <text evidence="8">The sequence shown here is derived from an EMBL/GenBank/DDBJ whole genome shotgun (WGS) entry which is preliminary data.</text>
</comment>
<dbReference type="PANTHER" id="PTHR11963:SF23">
    <property type="entry name" value="CYTOSOL AMINOPEPTIDASE"/>
    <property type="match status" value="1"/>
</dbReference>
<proteinExistence type="inferred from homology"/>
<dbReference type="PROSITE" id="PS00631">
    <property type="entry name" value="CYTOSOL_AP"/>
    <property type="match status" value="1"/>
</dbReference>
<dbReference type="PANTHER" id="PTHR11963">
    <property type="entry name" value="LEUCINE AMINOPEPTIDASE-RELATED"/>
    <property type="match status" value="1"/>
</dbReference>
<dbReference type="GO" id="GO:0070006">
    <property type="term" value="F:metalloaminopeptidase activity"/>
    <property type="evidence" value="ECO:0007669"/>
    <property type="project" value="InterPro"/>
</dbReference>
<dbReference type="InterPro" id="IPR043472">
    <property type="entry name" value="Macro_dom-like"/>
</dbReference>
<feature type="domain" description="Cytosol aminopeptidase" evidence="7">
    <location>
        <begin position="283"/>
        <end position="290"/>
    </location>
</feature>
<feature type="transmembrane region" description="Helical" evidence="6">
    <location>
        <begin position="761"/>
        <end position="779"/>
    </location>
</feature>
<dbReference type="Proteomes" id="UP000310189">
    <property type="component" value="Unassembled WGS sequence"/>
</dbReference>
<organism evidence="8 9">
    <name type="scientific">Wallemia hederae</name>
    <dbReference type="NCBI Taxonomy" id="1540922"/>
    <lineage>
        <taxon>Eukaryota</taxon>
        <taxon>Fungi</taxon>
        <taxon>Dikarya</taxon>
        <taxon>Basidiomycota</taxon>
        <taxon>Wallemiomycotina</taxon>
        <taxon>Wallemiomycetes</taxon>
        <taxon>Wallemiales</taxon>
        <taxon>Wallemiaceae</taxon>
        <taxon>Wallemia</taxon>
    </lineage>
</organism>
<dbReference type="AlphaFoldDB" id="A0A4T0FHV5"/>
<keyword evidence="6" id="KW-1133">Transmembrane helix</keyword>
<dbReference type="GO" id="GO:0006508">
    <property type="term" value="P:proteolysis"/>
    <property type="evidence" value="ECO:0007669"/>
    <property type="project" value="UniProtKB-KW"/>
</dbReference>
<accession>A0A4T0FHV5</accession>
<evidence type="ECO:0000256" key="1">
    <source>
        <dbReference type="ARBA" id="ARBA00009528"/>
    </source>
</evidence>
<dbReference type="OrthoDB" id="412814at2759"/>
<dbReference type="Gene3D" id="3.40.630.10">
    <property type="entry name" value="Zn peptidases"/>
    <property type="match status" value="1"/>
</dbReference>
<evidence type="ECO:0000256" key="5">
    <source>
        <dbReference type="SAM" id="MobiDB-lite"/>
    </source>
</evidence>
<dbReference type="PRINTS" id="PR00481">
    <property type="entry name" value="LAMNOPPTDASE"/>
</dbReference>
<evidence type="ECO:0000256" key="3">
    <source>
        <dbReference type="ARBA" id="ARBA00022670"/>
    </source>
</evidence>
<dbReference type="InterPro" id="IPR018819">
    <property type="entry name" value="Nur1/Mug154"/>
</dbReference>
<feature type="region of interest" description="Disordered" evidence="5">
    <location>
        <begin position="489"/>
        <end position="524"/>
    </location>
</feature>
<sequence>MSVVIKFNQSNKANLRVLYNTPLEILNSITSSTPSTIKNASANSIKELKKQDDITSAQVDAANHAHHAAIGAHLANFSYSLKTNQSKPAIDISPLNDQPKSYTDQLNWHTGEIYAYAQNLARELMEMPPNYCTPTYFTERAKKEFDGIDNVKLQVFDREWAESMKMNTFLSVAQGSEEPCKFLQIEYNGAANKDDRPLALVGKGITMDTGGLSLKPGASMDLMRGDCGGACTLLATTQAIAKLKLPINVIFVAPLTENMPSGKATKPGDIITSMSGKTVNVLNTDAEGRLVLADALYYISTKYDPHTVIDCATLTGAMVIALGEAYSGVFATSDTLWSKLNQAGLDEDDKFWRMPFDDFYLKQINHTAADLANTGGRPAGACTAAIFLKQFVEGIEEKEGKQPTREYAHIDIAGSMECTKPEGPNVKGMSGRPTRSIIEYARQLASNYFAFCTTRRAPTPILCSYLDEQSHASQEIIAVESIQHHAVKANAEDTATADTGAGGSPSNTSKSSGSPLATPKKKRFVRKQPLKDRILQWPANTLFRLYMDYDIANLLESPKVARPVGLLLHFLSFLLKYATISKEKKQVLKKGASATRAARVSAIRRSSYTASIPWIPILAFVLVTVTAVNTYTLLNKFRTYRMFMRRDPLSSPNARKVQLDLDVDQSREGTPELERKKTYADWMVLVVGFAWKYFILLVWRPFLMLIGVPIKTQDSGRMLREGQAEVYQIDMWDINEGSLALFEVYSPAHALCWIFVNASNWFYLALIMVALWSQIHILADKYSTLVKDKLLVQGEVMHEYNESFVHPRVFKATRDASVQADLL</sequence>
<evidence type="ECO:0000259" key="7">
    <source>
        <dbReference type="PROSITE" id="PS00631"/>
    </source>
</evidence>
<dbReference type="CDD" id="cd00433">
    <property type="entry name" value="Peptidase_M17"/>
    <property type="match status" value="1"/>
</dbReference>
<reference evidence="8 9" key="1">
    <citation type="submission" date="2019-03" db="EMBL/GenBank/DDBJ databases">
        <title>Sequencing 23 genomes of Wallemia ichthyophaga.</title>
        <authorList>
            <person name="Gostincar C."/>
        </authorList>
    </citation>
    <scope>NUCLEOTIDE SEQUENCE [LARGE SCALE GENOMIC DNA]</scope>
    <source>
        <strain evidence="8 9">EXF-5753</strain>
    </source>
</reference>
<dbReference type="GO" id="GO:0005737">
    <property type="term" value="C:cytoplasm"/>
    <property type="evidence" value="ECO:0007669"/>
    <property type="project" value="InterPro"/>
</dbReference>
<protein>
    <recommendedName>
        <fullName evidence="7">Cytosol aminopeptidase domain-containing protein</fullName>
    </recommendedName>
</protein>
<dbReference type="InterPro" id="IPR000819">
    <property type="entry name" value="Peptidase_M17_C"/>
</dbReference>
<evidence type="ECO:0000256" key="4">
    <source>
        <dbReference type="ARBA" id="ARBA00022801"/>
    </source>
</evidence>
<keyword evidence="9" id="KW-1185">Reference proteome</keyword>
<feature type="transmembrane region" description="Helical" evidence="6">
    <location>
        <begin position="614"/>
        <end position="634"/>
    </location>
</feature>
<feature type="compositionally biased region" description="Low complexity" evidence="5">
    <location>
        <begin position="493"/>
        <end position="514"/>
    </location>
</feature>
<dbReference type="Gene3D" id="3.40.220.10">
    <property type="entry name" value="Leucine Aminopeptidase, subunit E, domain 1"/>
    <property type="match status" value="1"/>
</dbReference>
<dbReference type="SUPFAM" id="SSF53187">
    <property type="entry name" value="Zn-dependent exopeptidases"/>
    <property type="match status" value="1"/>
</dbReference>
<keyword evidence="6" id="KW-0812">Transmembrane</keyword>
<evidence type="ECO:0000313" key="8">
    <source>
        <dbReference type="EMBL" id="TIA87997.1"/>
    </source>
</evidence>
<feature type="transmembrane region" description="Helical" evidence="6">
    <location>
        <begin position="679"/>
        <end position="699"/>
    </location>
</feature>
<keyword evidence="2" id="KW-0031">Aminopeptidase</keyword>
<name>A0A4T0FHV5_9BASI</name>
<evidence type="ECO:0000256" key="2">
    <source>
        <dbReference type="ARBA" id="ARBA00022438"/>
    </source>
</evidence>